<keyword evidence="3" id="KW-0539">Nucleus</keyword>
<comment type="caution">
    <text evidence="6">The sequence shown here is derived from an EMBL/GenBank/DDBJ whole genome shotgun (WGS) entry which is preliminary data.</text>
</comment>
<dbReference type="CDD" id="cd01389">
    <property type="entry name" value="HMG-box_ROX1-like"/>
    <property type="match status" value="1"/>
</dbReference>
<dbReference type="GO" id="GO:0030154">
    <property type="term" value="P:cell differentiation"/>
    <property type="evidence" value="ECO:0007669"/>
    <property type="project" value="TreeGrafter"/>
</dbReference>
<dbReference type="Gene3D" id="1.10.30.10">
    <property type="entry name" value="High mobility group box domain"/>
    <property type="match status" value="1"/>
</dbReference>
<feature type="compositionally biased region" description="Basic and acidic residues" evidence="4">
    <location>
        <begin position="83"/>
        <end position="98"/>
    </location>
</feature>
<dbReference type="InterPro" id="IPR050140">
    <property type="entry name" value="SRY-related_HMG-box_TF-like"/>
</dbReference>
<evidence type="ECO:0000256" key="4">
    <source>
        <dbReference type="SAM" id="MobiDB-lite"/>
    </source>
</evidence>
<organism evidence="6 7">
    <name type="scientific">Agrocybe pediades</name>
    <dbReference type="NCBI Taxonomy" id="84607"/>
    <lineage>
        <taxon>Eukaryota</taxon>
        <taxon>Fungi</taxon>
        <taxon>Dikarya</taxon>
        <taxon>Basidiomycota</taxon>
        <taxon>Agaricomycotina</taxon>
        <taxon>Agaricomycetes</taxon>
        <taxon>Agaricomycetidae</taxon>
        <taxon>Agaricales</taxon>
        <taxon>Agaricineae</taxon>
        <taxon>Strophariaceae</taxon>
        <taxon>Agrocybe</taxon>
    </lineage>
</organism>
<evidence type="ECO:0000256" key="1">
    <source>
        <dbReference type="ARBA" id="ARBA00023125"/>
    </source>
</evidence>
<evidence type="ECO:0000256" key="3">
    <source>
        <dbReference type="PROSITE-ProRule" id="PRU00267"/>
    </source>
</evidence>
<dbReference type="GO" id="GO:0001228">
    <property type="term" value="F:DNA-binding transcription activator activity, RNA polymerase II-specific"/>
    <property type="evidence" value="ECO:0007669"/>
    <property type="project" value="TreeGrafter"/>
</dbReference>
<name>A0A8H4VX28_9AGAR</name>
<evidence type="ECO:0000313" key="6">
    <source>
        <dbReference type="EMBL" id="KAF4623490.1"/>
    </source>
</evidence>
<proteinExistence type="predicted"/>
<keyword evidence="2" id="KW-0804">Transcription</keyword>
<dbReference type="EMBL" id="JAACJL010000001">
    <property type="protein sequence ID" value="KAF4623490.1"/>
    <property type="molecule type" value="Genomic_DNA"/>
</dbReference>
<sequence>MPPDRLTDYDAEIIEEFRSHKRNKYGEPARPMNSFMVFRKAKCQDEELKAQAAETGEKMSTIISRIWRNLPKEEKEECERIAHALRDKHAADNPDYRYRPRRKKPFEDKCKEEVESDEEPTPSPKGKKRRSKSARSPKPKTKSPIQEVQEITRLSKSPRRSTKIAALTSEPQAEQATPGCEVSGIVLRQSGTETTVPEVEGPLAQPPTTHAPITRPHVEVSSETPTLPSPSEQKSYTSPAGKFVPTYCQRPEHLWIDPCDKEEALEHIFLLPQVTRNDLRELTSYHTRRPPPARSMYAYTDEEKSQDYDWLFTNWVVGVFDDARRVEVDC</sequence>
<evidence type="ECO:0000259" key="5">
    <source>
        <dbReference type="PROSITE" id="PS50118"/>
    </source>
</evidence>
<dbReference type="AlphaFoldDB" id="A0A8H4VX28"/>
<feature type="region of interest" description="Disordered" evidence="4">
    <location>
        <begin position="83"/>
        <end position="180"/>
    </location>
</feature>
<feature type="domain" description="HMG box" evidence="5">
    <location>
        <begin position="28"/>
        <end position="97"/>
    </location>
</feature>
<accession>A0A8H4VX28</accession>
<gene>
    <name evidence="6" type="ORF">D9613_001304</name>
</gene>
<keyword evidence="7" id="KW-1185">Reference proteome</keyword>
<feature type="region of interest" description="Disordered" evidence="4">
    <location>
        <begin position="192"/>
        <end position="238"/>
    </location>
</feature>
<evidence type="ECO:0000256" key="2">
    <source>
        <dbReference type="ARBA" id="ARBA00023163"/>
    </source>
</evidence>
<dbReference type="PANTHER" id="PTHR10270">
    <property type="entry name" value="SOX TRANSCRIPTION FACTOR"/>
    <property type="match status" value="1"/>
</dbReference>
<dbReference type="InterPro" id="IPR009071">
    <property type="entry name" value="HMG_box_dom"/>
</dbReference>
<dbReference type="SUPFAM" id="SSF47095">
    <property type="entry name" value="HMG-box"/>
    <property type="match status" value="1"/>
</dbReference>
<dbReference type="Pfam" id="PF00505">
    <property type="entry name" value="HMG_box"/>
    <property type="match status" value="1"/>
</dbReference>
<dbReference type="Proteomes" id="UP000521872">
    <property type="component" value="Unassembled WGS sequence"/>
</dbReference>
<dbReference type="GO" id="GO:0005634">
    <property type="term" value="C:nucleus"/>
    <property type="evidence" value="ECO:0007669"/>
    <property type="project" value="UniProtKB-UniRule"/>
</dbReference>
<dbReference type="PANTHER" id="PTHR10270:SF161">
    <property type="entry name" value="SEX-DETERMINING REGION Y PROTEIN"/>
    <property type="match status" value="1"/>
</dbReference>
<feature type="compositionally biased region" description="Basic residues" evidence="4">
    <location>
        <begin position="125"/>
        <end position="141"/>
    </location>
</feature>
<keyword evidence="1 3" id="KW-0238">DNA-binding</keyword>
<evidence type="ECO:0000313" key="7">
    <source>
        <dbReference type="Proteomes" id="UP000521872"/>
    </source>
</evidence>
<feature type="DNA-binding region" description="HMG box" evidence="3">
    <location>
        <begin position="28"/>
        <end position="97"/>
    </location>
</feature>
<dbReference type="PROSITE" id="PS50118">
    <property type="entry name" value="HMG_BOX_2"/>
    <property type="match status" value="1"/>
</dbReference>
<dbReference type="GO" id="GO:0000978">
    <property type="term" value="F:RNA polymerase II cis-regulatory region sequence-specific DNA binding"/>
    <property type="evidence" value="ECO:0007669"/>
    <property type="project" value="TreeGrafter"/>
</dbReference>
<reference evidence="6 7" key="1">
    <citation type="submission" date="2019-12" db="EMBL/GenBank/DDBJ databases">
        <authorList>
            <person name="Floudas D."/>
            <person name="Bentzer J."/>
            <person name="Ahren D."/>
            <person name="Johansson T."/>
            <person name="Persson P."/>
            <person name="Tunlid A."/>
        </authorList>
    </citation>
    <scope>NUCLEOTIDE SEQUENCE [LARGE SCALE GENOMIC DNA]</scope>
    <source>
        <strain evidence="6 7">CBS 102.39</strain>
    </source>
</reference>
<protein>
    <recommendedName>
        <fullName evidence="5">HMG box domain-containing protein</fullName>
    </recommendedName>
</protein>
<dbReference type="SMART" id="SM00398">
    <property type="entry name" value="HMG"/>
    <property type="match status" value="1"/>
</dbReference>
<feature type="compositionally biased region" description="Low complexity" evidence="4">
    <location>
        <begin position="221"/>
        <end position="232"/>
    </location>
</feature>
<dbReference type="InterPro" id="IPR036910">
    <property type="entry name" value="HMG_box_dom_sf"/>
</dbReference>